<evidence type="ECO:0000256" key="1">
    <source>
        <dbReference type="SAM" id="Phobius"/>
    </source>
</evidence>
<keyword evidence="1" id="KW-1133">Transmembrane helix</keyword>
<accession>A0A6N1NV55</accession>
<sequence>MSIRFYYTPDDSTVLTSLTVKSINKYAQKNGIKYADTEDSRVFTMTWKKFNDMIKDNIPKSKRHIRPQFVRLVDSPTYVVRIMLPIRNRPIILTSSSNKTAITPEITQIADEIPITIIFDKIGNNNINDDDSESSSDDDDENLTVVRKVNIPQQYNTATSNIPVIDASDNVIEGFSRSCEKVSTFEYVLFIIGLLIIIYLIYSIFIRKPGTTIVTQTY</sequence>
<proteinExistence type="predicted"/>
<dbReference type="KEGG" id="vg:80517635"/>
<dbReference type="RefSeq" id="YP_010780944.1">
    <property type="nucleotide sequence ID" value="NC_075038.1"/>
</dbReference>
<reference evidence="2" key="1">
    <citation type="submission" date="2017-06" db="EMBL/GenBank/DDBJ databases">
        <authorList>
            <person name="Assis F.L."/>
            <person name="Abrahao J.S."/>
            <person name="Silva L."/>
            <person name="Khalil J.B."/>
            <person name="Rodrigues R."/>
            <person name="Silva L.S."/>
            <person name="Boratto P."/>
            <person name="Andrade M."/>
            <person name="Kroon E.G."/>
            <person name="Ribeiro B."/>
            <person name="Bergier I."/>
            <person name="Seligmann H."/>
            <person name="Ghigo E."/>
            <person name="Colson P."/>
            <person name="Levasseur A."/>
            <person name="Raoult D."/>
            <person name="Scola B.L."/>
        </authorList>
    </citation>
    <scope>NUCLEOTIDE SEQUENCE</scope>
    <source>
        <strain evidence="2">Deep ocean</strain>
    </source>
</reference>
<keyword evidence="1" id="KW-0472">Membrane</keyword>
<dbReference type="GeneID" id="80517635"/>
<name>A0A6N1NV55_9VIRU</name>
<reference evidence="2" key="2">
    <citation type="journal article" date="2018" name="Nat. Commun.">
        <title>Tailed giant Tupanvirus possesses the most complete translational apparatus of the known virosphere.</title>
        <authorList>
            <person name="Abrahao J."/>
            <person name="Silva L."/>
            <person name="Silva L.S."/>
            <person name="Khalil J.Y.B."/>
            <person name="Rodrigues R."/>
            <person name="Arantes T."/>
            <person name="Assis F."/>
            <person name="Boratto P."/>
            <person name="Andrade M."/>
            <person name="Kroon E.G."/>
            <person name="Ribeiro B."/>
            <person name="Bergier I."/>
            <person name="Seligmann H."/>
            <person name="Ghigo E."/>
            <person name="Colson P."/>
            <person name="Levasseur A."/>
            <person name="Kroemer G."/>
            <person name="Raoult D."/>
            <person name="La Scola B."/>
        </authorList>
    </citation>
    <scope>NUCLEOTIDE SEQUENCE [LARGE SCALE GENOMIC DNA]</scope>
    <source>
        <strain evidence="2">Deep ocean</strain>
    </source>
</reference>
<evidence type="ECO:0000313" key="2">
    <source>
        <dbReference type="EMBL" id="QKU34322.1"/>
    </source>
</evidence>
<keyword evidence="1" id="KW-0812">Transmembrane</keyword>
<dbReference type="EMBL" id="MF405918">
    <property type="protein sequence ID" value="QKU34322.1"/>
    <property type="molecule type" value="Genomic_DNA"/>
</dbReference>
<feature type="transmembrane region" description="Helical" evidence="1">
    <location>
        <begin position="187"/>
        <end position="206"/>
    </location>
</feature>
<organism evidence="2">
    <name type="scientific">Tupanvirus deep ocean</name>
    <dbReference type="NCBI Taxonomy" id="2126984"/>
    <lineage>
        <taxon>Viruses</taxon>
        <taxon>Varidnaviria</taxon>
        <taxon>Bamfordvirae</taxon>
        <taxon>Nucleocytoviricota</taxon>
        <taxon>Megaviricetes</taxon>
        <taxon>Imitervirales</taxon>
        <taxon>Mimiviridae</taxon>
        <taxon>Megamimivirinae</taxon>
        <taxon>Tupanvirus</taxon>
        <taxon>Tupanvirus altamarinense</taxon>
    </lineage>
</organism>
<protein>
    <submittedName>
        <fullName evidence="2">Putative ORFan</fullName>
    </submittedName>
</protein>